<proteinExistence type="predicted"/>
<organism evidence="2 3">
    <name type="scientific">Plectus sambesii</name>
    <dbReference type="NCBI Taxonomy" id="2011161"/>
    <lineage>
        <taxon>Eukaryota</taxon>
        <taxon>Metazoa</taxon>
        <taxon>Ecdysozoa</taxon>
        <taxon>Nematoda</taxon>
        <taxon>Chromadorea</taxon>
        <taxon>Plectida</taxon>
        <taxon>Plectina</taxon>
        <taxon>Plectoidea</taxon>
        <taxon>Plectidae</taxon>
        <taxon>Plectus</taxon>
    </lineage>
</organism>
<dbReference type="WBParaSite" id="PSAMB.scaffold697size43574.g8117.t1">
    <property type="protein sequence ID" value="PSAMB.scaffold697size43574.g8117.t1"/>
    <property type="gene ID" value="PSAMB.scaffold697size43574.g8117"/>
</dbReference>
<dbReference type="Proteomes" id="UP000887566">
    <property type="component" value="Unplaced"/>
</dbReference>
<sequence length="179" mass="19402">MNTIILLLSLVAYSFAFQCYTCNNKPEDEDTTPCVESLETCAGDISSCSTVMFKSIDGKSHMRKFCTSSGTPIYQYLLFFPGSSLCQNVETAEVPQSGPAPPAVVPSSRADRLPHTIFAPAPPSSHLGNLLCVCTKDACNGGSFREVMERSMLQNIMSSKDMDNTADIPLQDLDSMPVL</sequence>
<feature type="signal peptide" evidence="1">
    <location>
        <begin position="1"/>
        <end position="16"/>
    </location>
</feature>
<keyword evidence="1" id="KW-0732">Signal</keyword>
<dbReference type="AlphaFoldDB" id="A0A914X9G0"/>
<keyword evidence="2" id="KW-1185">Reference proteome</keyword>
<evidence type="ECO:0000256" key="1">
    <source>
        <dbReference type="SAM" id="SignalP"/>
    </source>
</evidence>
<feature type="chain" id="PRO_5037116577" evidence="1">
    <location>
        <begin position="17"/>
        <end position="179"/>
    </location>
</feature>
<accession>A0A914X9G0</accession>
<protein>
    <submittedName>
        <fullName evidence="3">Sodefrin-like factor</fullName>
    </submittedName>
</protein>
<name>A0A914X9G0_9BILA</name>
<evidence type="ECO:0000313" key="2">
    <source>
        <dbReference type="Proteomes" id="UP000887566"/>
    </source>
</evidence>
<reference evidence="3" key="1">
    <citation type="submission" date="2022-11" db="UniProtKB">
        <authorList>
            <consortium name="WormBaseParasite"/>
        </authorList>
    </citation>
    <scope>IDENTIFICATION</scope>
</reference>
<evidence type="ECO:0000313" key="3">
    <source>
        <dbReference type="WBParaSite" id="PSAMB.scaffold697size43574.g8117.t1"/>
    </source>
</evidence>